<evidence type="ECO:0000313" key="2">
    <source>
        <dbReference type="Proteomes" id="UP000054549"/>
    </source>
</evidence>
<name>A0A0C2WJ58_AMAMK</name>
<dbReference type="AlphaFoldDB" id="A0A0C2WJ58"/>
<evidence type="ECO:0000313" key="1">
    <source>
        <dbReference type="EMBL" id="KIL61542.1"/>
    </source>
</evidence>
<dbReference type="Proteomes" id="UP000054549">
    <property type="component" value="Unassembled WGS sequence"/>
</dbReference>
<accession>A0A0C2WJ58</accession>
<keyword evidence="2" id="KW-1185">Reference proteome</keyword>
<protein>
    <submittedName>
        <fullName evidence="1">Uncharacterized protein</fullName>
    </submittedName>
</protein>
<sequence length="127" mass="14425">MLKTSNPYQFPIDRALHSLANITPPIQQMSIPHIFRQTSTPVAWDAQQQSSWIWSAASIISGPTLAVNNTFLMQVSPVCAVDMLRDEKETCDVTKRRVNTPMILLDVHKETFRIEIAQFLPYVLLSI</sequence>
<proteinExistence type="predicted"/>
<dbReference type="HOGENOM" id="CLU_1969996_0_0_1"/>
<reference evidence="1 2" key="1">
    <citation type="submission" date="2014-04" db="EMBL/GenBank/DDBJ databases">
        <title>Evolutionary Origins and Diversification of the Mycorrhizal Mutualists.</title>
        <authorList>
            <consortium name="DOE Joint Genome Institute"/>
            <consortium name="Mycorrhizal Genomics Consortium"/>
            <person name="Kohler A."/>
            <person name="Kuo A."/>
            <person name="Nagy L.G."/>
            <person name="Floudas D."/>
            <person name="Copeland A."/>
            <person name="Barry K.W."/>
            <person name="Cichocki N."/>
            <person name="Veneault-Fourrey C."/>
            <person name="LaButti K."/>
            <person name="Lindquist E.A."/>
            <person name="Lipzen A."/>
            <person name="Lundell T."/>
            <person name="Morin E."/>
            <person name="Murat C."/>
            <person name="Riley R."/>
            <person name="Ohm R."/>
            <person name="Sun H."/>
            <person name="Tunlid A."/>
            <person name="Henrissat B."/>
            <person name="Grigoriev I.V."/>
            <person name="Hibbett D.S."/>
            <person name="Martin F."/>
        </authorList>
    </citation>
    <scope>NUCLEOTIDE SEQUENCE [LARGE SCALE GENOMIC DNA]</scope>
    <source>
        <strain evidence="1 2">Koide BX008</strain>
    </source>
</reference>
<organism evidence="1 2">
    <name type="scientific">Amanita muscaria (strain Koide BX008)</name>
    <dbReference type="NCBI Taxonomy" id="946122"/>
    <lineage>
        <taxon>Eukaryota</taxon>
        <taxon>Fungi</taxon>
        <taxon>Dikarya</taxon>
        <taxon>Basidiomycota</taxon>
        <taxon>Agaricomycotina</taxon>
        <taxon>Agaricomycetes</taxon>
        <taxon>Agaricomycetidae</taxon>
        <taxon>Agaricales</taxon>
        <taxon>Pluteineae</taxon>
        <taxon>Amanitaceae</taxon>
        <taxon>Amanita</taxon>
    </lineage>
</organism>
<gene>
    <name evidence="1" type="ORF">M378DRAFT_166824</name>
</gene>
<dbReference type="InParanoid" id="A0A0C2WJ58"/>
<dbReference type="EMBL" id="KN818283">
    <property type="protein sequence ID" value="KIL61542.1"/>
    <property type="molecule type" value="Genomic_DNA"/>
</dbReference>